<evidence type="ECO:0000256" key="1">
    <source>
        <dbReference type="ARBA" id="ARBA00009986"/>
    </source>
</evidence>
<reference evidence="4 5" key="1">
    <citation type="journal article" date="2012" name="J. Bacteriol.">
        <title>Genome Sequence of the Filamentous Bacterium Fibrisoma limi BUZ 3T.</title>
        <authorList>
            <person name="Filippini M."/>
            <person name="Qi W."/>
            <person name="Jaenicke S."/>
            <person name="Goesmann A."/>
            <person name="Smits T.H."/>
            <person name="Bagheri H.C."/>
        </authorList>
    </citation>
    <scope>NUCLEOTIDE SEQUENCE [LARGE SCALE GENOMIC DNA]</scope>
    <source>
        <strain evidence="5">BUZ 3T</strain>
    </source>
</reference>
<accession>I2GEQ8</accession>
<dbReference type="InterPro" id="IPR015590">
    <property type="entry name" value="Aldehyde_DH_dom"/>
</dbReference>
<evidence type="ECO:0000313" key="5">
    <source>
        <dbReference type="Proteomes" id="UP000009309"/>
    </source>
</evidence>
<dbReference type="eggNOG" id="COG1012">
    <property type="taxonomic scope" value="Bacteria"/>
</dbReference>
<dbReference type="RefSeq" id="WP_009280967.1">
    <property type="nucleotide sequence ID" value="NZ_CAIT01000005.1"/>
</dbReference>
<dbReference type="InterPro" id="IPR016162">
    <property type="entry name" value="Ald_DH_N"/>
</dbReference>
<dbReference type="PANTHER" id="PTHR43353:SF5">
    <property type="entry name" value="SUCCINATE-SEMIALDEHYDE DEHYDROGENASE, MITOCHONDRIAL"/>
    <property type="match status" value="1"/>
</dbReference>
<dbReference type="Gene3D" id="3.40.605.10">
    <property type="entry name" value="Aldehyde Dehydrogenase, Chain A, domain 1"/>
    <property type="match status" value="1"/>
</dbReference>
<protein>
    <submittedName>
        <fullName evidence="4">Aldehyde Dehydrogenase</fullName>
    </submittedName>
</protein>
<dbReference type="InterPro" id="IPR016161">
    <property type="entry name" value="Ald_DH/histidinol_DH"/>
</dbReference>
<feature type="domain" description="Aldehyde dehydrogenase" evidence="3">
    <location>
        <begin position="63"/>
        <end position="507"/>
    </location>
</feature>
<organism evidence="4 5">
    <name type="scientific">Fibrisoma limi BUZ 3</name>
    <dbReference type="NCBI Taxonomy" id="1185876"/>
    <lineage>
        <taxon>Bacteria</taxon>
        <taxon>Pseudomonadati</taxon>
        <taxon>Bacteroidota</taxon>
        <taxon>Cytophagia</taxon>
        <taxon>Cytophagales</taxon>
        <taxon>Spirosomataceae</taxon>
        <taxon>Fibrisoma</taxon>
    </lineage>
</organism>
<keyword evidence="2" id="KW-0560">Oxidoreductase</keyword>
<dbReference type="Gene3D" id="3.40.309.10">
    <property type="entry name" value="Aldehyde Dehydrogenase, Chain A, domain 2"/>
    <property type="match status" value="1"/>
</dbReference>
<dbReference type="CDD" id="cd07082">
    <property type="entry name" value="ALDH_F11_NP-GAPDH"/>
    <property type="match status" value="1"/>
</dbReference>
<dbReference type="GO" id="GO:0016620">
    <property type="term" value="F:oxidoreductase activity, acting on the aldehyde or oxo group of donors, NAD or NADP as acceptor"/>
    <property type="evidence" value="ECO:0007669"/>
    <property type="project" value="InterPro"/>
</dbReference>
<dbReference type="PROSITE" id="PS00070">
    <property type="entry name" value="ALDEHYDE_DEHYDR_CYS"/>
    <property type="match status" value="1"/>
</dbReference>
<evidence type="ECO:0000313" key="4">
    <source>
        <dbReference type="EMBL" id="CCH52383.1"/>
    </source>
</evidence>
<proteinExistence type="inferred from homology"/>
<sequence length="542" mass="59848">MTVSNSSQLANLFPAEDQIPVEYQIQPLHQREYLINGEMRSWDGPTTDVLSPVCLTGPNGLERKLVGSYPVTTDREALEALDAAVAAYDNGRGEWPTMSVGDRIACMERFIGKMLEQKTTVVNLLMWEIGKTLGDSIKEFDRTVTYIYDTIDALKDIDRAGSRFKIEEGIIGQIRRSPLGVVLCMGPFNYPLNETYTTLIPAILMGNTVLFKPPKHGTLLHYPLLEAFRTCFPKGVVNTIYGRGANVVPTLMQSGRINVLTLIGSSRVADSLKKMHPKSNRLRAVLSLDAKNAGIVLPDADVELAVKECMLGTLSFNGQRCTAIKIIWVHRSVADQFLRRLSEEVNKLKPGMPWEPGVQITPLPEPQKPQYLTDCIREAEAQGATVMNEGGGVVEASFVFPAVVYPVQKGMKLYREEQFGPVIPVVPFDDIEEPIDYIITADHGQQVSIFGTDTGQIASLIDPLVNQVSRVNINAQCQRGPDTFPFTGRKDSAEGTLSVEDALRSFSIRTVVATKNTDGNKAILNDIVGQHKSQFLSTNFIF</sequence>
<dbReference type="InterPro" id="IPR016160">
    <property type="entry name" value="Ald_DH_CS_CYS"/>
</dbReference>
<dbReference type="EMBL" id="CAIT01000005">
    <property type="protein sequence ID" value="CCH52383.1"/>
    <property type="molecule type" value="Genomic_DNA"/>
</dbReference>
<dbReference type="OrthoDB" id="9762913at2"/>
<dbReference type="SUPFAM" id="SSF53720">
    <property type="entry name" value="ALDH-like"/>
    <property type="match status" value="1"/>
</dbReference>
<evidence type="ECO:0000259" key="3">
    <source>
        <dbReference type="Pfam" id="PF00171"/>
    </source>
</evidence>
<keyword evidence="5" id="KW-1185">Reference proteome</keyword>
<dbReference type="Proteomes" id="UP000009309">
    <property type="component" value="Unassembled WGS sequence"/>
</dbReference>
<dbReference type="Pfam" id="PF00171">
    <property type="entry name" value="Aldedh"/>
    <property type="match status" value="1"/>
</dbReference>
<dbReference type="InterPro" id="IPR016163">
    <property type="entry name" value="Ald_DH_C"/>
</dbReference>
<dbReference type="STRING" id="1185876.BN8_01383"/>
<dbReference type="PANTHER" id="PTHR43353">
    <property type="entry name" value="SUCCINATE-SEMIALDEHYDE DEHYDROGENASE, MITOCHONDRIAL"/>
    <property type="match status" value="1"/>
</dbReference>
<dbReference type="AlphaFoldDB" id="I2GEQ8"/>
<comment type="similarity">
    <text evidence="1">Belongs to the aldehyde dehydrogenase family.</text>
</comment>
<name>I2GEQ8_9BACT</name>
<evidence type="ECO:0000256" key="2">
    <source>
        <dbReference type="ARBA" id="ARBA00023002"/>
    </source>
</evidence>
<comment type="caution">
    <text evidence="4">The sequence shown here is derived from an EMBL/GenBank/DDBJ whole genome shotgun (WGS) entry which is preliminary data.</text>
</comment>
<dbReference type="InterPro" id="IPR050740">
    <property type="entry name" value="Aldehyde_DH_Superfamily"/>
</dbReference>
<gene>
    <name evidence="4" type="ORF">BN8_01383</name>
</gene>